<evidence type="ECO:0000256" key="3">
    <source>
        <dbReference type="ARBA" id="ARBA00023125"/>
    </source>
</evidence>
<evidence type="ECO:0000313" key="7">
    <source>
        <dbReference type="Proteomes" id="UP001061361"/>
    </source>
</evidence>
<keyword evidence="4" id="KW-0804">Transcription</keyword>
<dbReference type="Pfam" id="PF03466">
    <property type="entry name" value="LysR_substrate"/>
    <property type="match status" value="1"/>
</dbReference>
<dbReference type="Gene3D" id="3.40.190.290">
    <property type="match status" value="1"/>
</dbReference>
<gene>
    <name evidence="6" type="ORF">JCM14722_18290</name>
</gene>
<dbReference type="CDD" id="cd05466">
    <property type="entry name" value="PBP2_LTTR_substrate"/>
    <property type="match status" value="1"/>
</dbReference>
<evidence type="ECO:0000256" key="1">
    <source>
        <dbReference type="ARBA" id="ARBA00009437"/>
    </source>
</evidence>
<evidence type="ECO:0000256" key="4">
    <source>
        <dbReference type="ARBA" id="ARBA00023163"/>
    </source>
</evidence>
<dbReference type="InterPro" id="IPR000847">
    <property type="entry name" value="LysR_HTH_N"/>
</dbReference>
<reference evidence="6" key="1">
    <citation type="submission" date="2022-08" db="EMBL/GenBank/DDBJ databases">
        <title>Genome Sequence of the sulphate-reducing bacterium, Pseudodesulfovibrio portus JCM14722.</title>
        <authorList>
            <person name="Kondo R."/>
            <person name="Kataoka T."/>
        </authorList>
    </citation>
    <scope>NUCLEOTIDE SEQUENCE</scope>
    <source>
        <strain evidence="6">JCM 14722</strain>
    </source>
</reference>
<dbReference type="SUPFAM" id="SSF46785">
    <property type="entry name" value="Winged helix' DNA-binding domain"/>
    <property type="match status" value="1"/>
</dbReference>
<dbReference type="EMBL" id="AP026708">
    <property type="protein sequence ID" value="BDQ34287.1"/>
    <property type="molecule type" value="Genomic_DNA"/>
</dbReference>
<accession>A0ABM8ASK0</accession>
<dbReference type="Gene3D" id="1.10.10.10">
    <property type="entry name" value="Winged helix-like DNA-binding domain superfamily/Winged helix DNA-binding domain"/>
    <property type="match status" value="1"/>
</dbReference>
<comment type="similarity">
    <text evidence="1">Belongs to the LysR transcriptional regulatory family.</text>
</comment>
<evidence type="ECO:0000259" key="5">
    <source>
        <dbReference type="PROSITE" id="PS50931"/>
    </source>
</evidence>
<dbReference type="InterPro" id="IPR036390">
    <property type="entry name" value="WH_DNA-bd_sf"/>
</dbReference>
<dbReference type="SUPFAM" id="SSF53850">
    <property type="entry name" value="Periplasmic binding protein-like II"/>
    <property type="match status" value="1"/>
</dbReference>
<feature type="domain" description="HTH lysR-type" evidence="5">
    <location>
        <begin position="3"/>
        <end position="60"/>
    </location>
</feature>
<dbReference type="InterPro" id="IPR005119">
    <property type="entry name" value="LysR_subst-bd"/>
</dbReference>
<name>A0ABM8ASK0_9BACT</name>
<protein>
    <submittedName>
        <fullName evidence="6">LysR family transcriptional regulator</fullName>
    </submittedName>
</protein>
<sequence>MPMELYQLKTFVVVAEEGHLTRASVRLHTSQPSVSAHIKALEEELDTRLFIRTPKGMRLTEAGQRLRAKALDVLQAARELKLEARNMGGELVGDLAMGLNTDAEYLRIVPLLNSLGAAHPKVTLQIQQRASTSVQGAIRDGELDCGFIFGDPRSSDIDAVLLETTQFLVAVPDIWRDRIKGGLEALADLPWILDPSDNPVQKLVEPFFQSHDFKPSNQLEVDGDEVIRVLVAAGKGVSFLRRNEAEAANRIGQTVHVMEFDELSIDLSFVCLKRRDQDPVMRAVIDHVKKVWGVD</sequence>
<proteinExistence type="inferred from homology"/>
<keyword evidence="7" id="KW-1185">Reference proteome</keyword>
<keyword evidence="3" id="KW-0238">DNA-binding</keyword>
<dbReference type="InterPro" id="IPR036388">
    <property type="entry name" value="WH-like_DNA-bd_sf"/>
</dbReference>
<dbReference type="PROSITE" id="PS50931">
    <property type="entry name" value="HTH_LYSR"/>
    <property type="match status" value="1"/>
</dbReference>
<evidence type="ECO:0000313" key="6">
    <source>
        <dbReference type="EMBL" id="BDQ34287.1"/>
    </source>
</evidence>
<dbReference type="Pfam" id="PF00126">
    <property type="entry name" value="HTH_1"/>
    <property type="match status" value="1"/>
</dbReference>
<evidence type="ECO:0000256" key="2">
    <source>
        <dbReference type="ARBA" id="ARBA00023015"/>
    </source>
</evidence>
<dbReference type="PRINTS" id="PR00039">
    <property type="entry name" value="HTHLYSR"/>
</dbReference>
<organism evidence="6 7">
    <name type="scientific">Pseudodesulfovibrio portus</name>
    <dbReference type="NCBI Taxonomy" id="231439"/>
    <lineage>
        <taxon>Bacteria</taxon>
        <taxon>Pseudomonadati</taxon>
        <taxon>Thermodesulfobacteriota</taxon>
        <taxon>Desulfovibrionia</taxon>
        <taxon>Desulfovibrionales</taxon>
        <taxon>Desulfovibrionaceae</taxon>
    </lineage>
</organism>
<dbReference type="PANTHER" id="PTHR30346:SF28">
    <property type="entry name" value="HTH-TYPE TRANSCRIPTIONAL REGULATOR CYNR"/>
    <property type="match status" value="1"/>
</dbReference>
<keyword evidence="2" id="KW-0805">Transcription regulation</keyword>
<dbReference type="Proteomes" id="UP001061361">
    <property type="component" value="Chromosome"/>
</dbReference>
<dbReference type="PANTHER" id="PTHR30346">
    <property type="entry name" value="TRANSCRIPTIONAL DUAL REGULATOR HCAR-RELATED"/>
    <property type="match status" value="1"/>
</dbReference>